<evidence type="ECO:0000313" key="3">
    <source>
        <dbReference type="Proteomes" id="UP000290909"/>
    </source>
</evidence>
<dbReference type="CDD" id="cd02230">
    <property type="entry name" value="cupin_HP0902-like"/>
    <property type="match status" value="1"/>
</dbReference>
<dbReference type="PROSITE" id="PS50042">
    <property type="entry name" value="CNMP_BINDING_3"/>
    <property type="match status" value="1"/>
</dbReference>
<evidence type="ECO:0000313" key="2">
    <source>
        <dbReference type="EMBL" id="VEU82226.1"/>
    </source>
</evidence>
<dbReference type="Gene3D" id="2.60.120.10">
    <property type="entry name" value="Jelly Rolls"/>
    <property type="match status" value="1"/>
</dbReference>
<accession>A0A449BIE3</accession>
<gene>
    <name evidence="2" type="ORF">NCTC10172_00234</name>
</gene>
<dbReference type="Pfam" id="PF07883">
    <property type="entry name" value="Cupin_2"/>
    <property type="match status" value="1"/>
</dbReference>
<dbReference type="RefSeq" id="WP_035369102.1">
    <property type="nucleotide sequence ID" value="NZ_LR215050.1"/>
</dbReference>
<dbReference type="SUPFAM" id="SSF51182">
    <property type="entry name" value="RmlC-like cupins"/>
    <property type="match status" value="1"/>
</dbReference>
<name>A0A449BIE3_9MOLU</name>
<dbReference type="AlphaFoldDB" id="A0A449BIE3"/>
<dbReference type="InterPro" id="IPR014710">
    <property type="entry name" value="RmlC-like_jellyroll"/>
</dbReference>
<feature type="domain" description="Cyclic nucleotide-binding" evidence="1">
    <location>
        <begin position="1"/>
        <end position="82"/>
    </location>
</feature>
<dbReference type="PANTHER" id="PTHR37694:SF1">
    <property type="entry name" value="SLR8022 PROTEIN"/>
    <property type="match status" value="1"/>
</dbReference>
<dbReference type="Proteomes" id="UP000290909">
    <property type="component" value="Chromosome"/>
</dbReference>
<evidence type="ECO:0000259" key="1">
    <source>
        <dbReference type="PROSITE" id="PS50042"/>
    </source>
</evidence>
<dbReference type="InterPro" id="IPR000595">
    <property type="entry name" value="cNMP-bd_dom"/>
</dbReference>
<dbReference type="STRING" id="1408416.GCA_000702765_00789"/>
<keyword evidence="3" id="KW-1185">Reference proteome</keyword>
<dbReference type="EMBL" id="LR215050">
    <property type="protein sequence ID" value="VEU82226.1"/>
    <property type="molecule type" value="Genomic_DNA"/>
</dbReference>
<keyword evidence="2" id="KW-0808">Transferase</keyword>
<dbReference type="InterPro" id="IPR013096">
    <property type="entry name" value="Cupin_2"/>
</dbReference>
<dbReference type="KEGG" id="ahk:NCTC10172_00234"/>
<organism evidence="2 3">
    <name type="scientific">Acholeplasma hippikon</name>
    <dbReference type="NCBI Taxonomy" id="264636"/>
    <lineage>
        <taxon>Bacteria</taxon>
        <taxon>Bacillati</taxon>
        <taxon>Mycoplasmatota</taxon>
        <taxon>Mollicutes</taxon>
        <taxon>Acholeplasmatales</taxon>
        <taxon>Acholeplasmataceae</taxon>
        <taxon>Acholeplasma</taxon>
    </lineage>
</organism>
<sequence>MFKNIEKSQVLKLANEINYQEGSVISKSIVQNKFVTVTLFAFDKGEGLSMHKSKGDAFVTVLDGTVKVTIDDKAYMLTIGDSIIMPANIMHGLEAVEKFKMQLTIVFPTE</sequence>
<protein>
    <submittedName>
        <fullName evidence="2">Mannose-1-phosphate guanyltransferase</fullName>
    </submittedName>
</protein>
<dbReference type="PANTHER" id="PTHR37694">
    <property type="entry name" value="SLR8022 PROTEIN"/>
    <property type="match status" value="1"/>
</dbReference>
<dbReference type="GO" id="GO:0016740">
    <property type="term" value="F:transferase activity"/>
    <property type="evidence" value="ECO:0007669"/>
    <property type="project" value="UniProtKB-KW"/>
</dbReference>
<dbReference type="InterPro" id="IPR011051">
    <property type="entry name" value="RmlC_Cupin_sf"/>
</dbReference>
<proteinExistence type="predicted"/>
<reference evidence="2 3" key="1">
    <citation type="submission" date="2019-01" db="EMBL/GenBank/DDBJ databases">
        <authorList>
            <consortium name="Pathogen Informatics"/>
        </authorList>
    </citation>
    <scope>NUCLEOTIDE SEQUENCE [LARGE SCALE GENOMIC DNA]</scope>
    <source>
        <strain evidence="2 3">NCTC10172</strain>
    </source>
</reference>